<keyword evidence="3" id="KW-1185">Reference proteome</keyword>
<dbReference type="Proteomes" id="UP001390339">
    <property type="component" value="Unassembled WGS sequence"/>
</dbReference>
<sequence>MGNTISSPFGLRSCGLCYFKLPAGTPFLDQPAVSRKVSPTWPQSKLKEGRLDDVLRPKKDILNVVMKTTLSAIKASAKRGCVGCEAILKCLESQVGDHGFVLDETSWADQCTLTWLVGNRKSNDPSLFIEVKVPATIDGLAKHRAKQFSMMLGYTGDKFVHPAARKVSPAVALGKTGSPGSLQPMKTWLDNCAGSHQSCKAPAYGLPHRLVELSKDARGETVFRLVQGLQGQEAYACLSHQWVKSTENCRTTKQTLVSHLKQIPTEKLTTTFREAGEVTLYLGLKYLWIDSLCIIQDDTEDWKVQAAQMCDIYNGSYVTIAATSGDRLFHTVPKTAIRPVGPARDDLFIRQTTRHSLEFQPTVSSLIPVDYPLLTRGWVFQERLLSPRLLHFTRYEIMFECSSRTSQCECGPGAFNVWEGKPRHQMTVSSGSTQSPYDVRLTWKDVISHYTALNLTYASDSIPALAGIARQYGTQHRDVLGRYVAGLWEHSLVTELMWHVVGIASTTSARPAASPAPSWSWASVTGKHEQLAFPRTSETDFEIVSFEVELAGADEFGPLEHAEMTVRGFLAMGTWKTARRPGTNTGTVTVYRPDAGAGTAEYEMHPDYNYSSGDKGSQRLEEGSQVFCMKMGHVGAGFHTCLILRALNEELTDFARIGLLQMAPREDVESWYEDGQVAKKKTFRFL</sequence>
<protein>
    <submittedName>
        <fullName evidence="2">HET-domain-containing protein</fullName>
    </submittedName>
</protein>
<reference evidence="2 3" key="1">
    <citation type="journal article" date="2024" name="IMA Fungus">
        <title>Apiospora arundinis, a panoply of carbohydrate-active enzymes and secondary metabolites.</title>
        <authorList>
            <person name="Sorensen T."/>
            <person name="Petersen C."/>
            <person name="Muurmann A.T."/>
            <person name="Christiansen J.V."/>
            <person name="Brundto M.L."/>
            <person name="Overgaard C.K."/>
            <person name="Boysen A.T."/>
            <person name="Wollenberg R.D."/>
            <person name="Larsen T.O."/>
            <person name="Sorensen J.L."/>
            <person name="Nielsen K.L."/>
            <person name="Sondergaard T.E."/>
        </authorList>
    </citation>
    <scope>NUCLEOTIDE SEQUENCE [LARGE SCALE GENOMIC DNA]</scope>
    <source>
        <strain evidence="2 3">AAU 773</strain>
    </source>
</reference>
<dbReference type="Pfam" id="PF06985">
    <property type="entry name" value="HET"/>
    <property type="match status" value="1"/>
</dbReference>
<comment type="caution">
    <text evidence="2">The sequence shown here is derived from an EMBL/GenBank/DDBJ whole genome shotgun (WGS) entry which is preliminary data.</text>
</comment>
<evidence type="ECO:0000259" key="1">
    <source>
        <dbReference type="Pfam" id="PF06985"/>
    </source>
</evidence>
<dbReference type="InterPro" id="IPR010730">
    <property type="entry name" value="HET"/>
</dbReference>
<evidence type="ECO:0000313" key="2">
    <source>
        <dbReference type="EMBL" id="KAK8877783.1"/>
    </source>
</evidence>
<dbReference type="PANTHER" id="PTHR33112">
    <property type="entry name" value="DOMAIN PROTEIN, PUTATIVE-RELATED"/>
    <property type="match status" value="1"/>
</dbReference>
<dbReference type="EMBL" id="JAPCWZ010000002">
    <property type="protein sequence ID" value="KAK8877783.1"/>
    <property type="molecule type" value="Genomic_DNA"/>
</dbReference>
<name>A0ABR2JJ02_9PEZI</name>
<accession>A0ABR2JJ02</accession>
<evidence type="ECO:0000313" key="3">
    <source>
        <dbReference type="Proteomes" id="UP001390339"/>
    </source>
</evidence>
<proteinExistence type="predicted"/>
<gene>
    <name evidence="2" type="ORF">PGQ11_002729</name>
</gene>
<organism evidence="2 3">
    <name type="scientific">Apiospora arundinis</name>
    <dbReference type="NCBI Taxonomy" id="335852"/>
    <lineage>
        <taxon>Eukaryota</taxon>
        <taxon>Fungi</taxon>
        <taxon>Dikarya</taxon>
        <taxon>Ascomycota</taxon>
        <taxon>Pezizomycotina</taxon>
        <taxon>Sordariomycetes</taxon>
        <taxon>Xylariomycetidae</taxon>
        <taxon>Amphisphaeriales</taxon>
        <taxon>Apiosporaceae</taxon>
        <taxon>Apiospora</taxon>
    </lineage>
</organism>
<feature type="domain" description="Heterokaryon incompatibility" evidence="1">
    <location>
        <begin position="235"/>
        <end position="382"/>
    </location>
</feature>
<dbReference type="PANTHER" id="PTHR33112:SF13">
    <property type="entry name" value="HETEROKARYON INCOMPATIBILITY DOMAIN-CONTAINING PROTEIN"/>
    <property type="match status" value="1"/>
</dbReference>